<protein>
    <submittedName>
        <fullName evidence="1">Uncharacterized protein</fullName>
    </submittedName>
</protein>
<gene>
    <name evidence="1" type="ORF">PeribacterD1_0039</name>
</gene>
<reference evidence="2" key="1">
    <citation type="submission" date="2015-10" db="EMBL/GenBank/DDBJ databases">
        <title>Analysis of five complete genome sequences for members of the class Peribacteria in the recently recognized Peregrinibacteria bacterial phylum.</title>
        <authorList>
            <person name="Anantharaman K."/>
            <person name="Brown C.T."/>
            <person name="Burstein D."/>
            <person name="Castelle C.J."/>
            <person name="Probst A.J."/>
            <person name="Thomas B.C."/>
            <person name="Williams K.H."/>
            <person name="Banfield J.F."/>
        </authorList>
    </citation>
    <scope>NUCLEOTIDE SEQUENCE [LARGE SCALE GENOMIC DNA]</scope>
</reference>
<accession>A0A0S1SJD9</accession>
<dbReference type="KEGG" id="prf:PeribacterA2_0039"/>
<proteinExistence type="predicted"/>
<dbReference type="AlphaFoldDB" id="A0A0S1SKW4"/>
<accession>A0A0S1SQF4</accession>
<dbReference type="Proteomes" id="UP000069135">
    <property type="component" value="Chromosome"/>
</dbReference>
<evidence type="ECO:0000313" key="2">
    <source>
        <dbReference type="Proteomes" id="UP000069135"/>
    </source>
</evidence>
<organism evidence="1 2">
    <name type="scientific">Candidatus Peribacter riflensis</name>
    <dbReference type="NCBI Taxonomy" id="1735162"/>
    <lineage>
        <taxon>Bacteria</taxon>
        <taxon>Candidatus Peregrinibacteriota</taxon>
        <taxon>Candidatus Peribacteria</taxon>
        <taxon>Candidatus Peribacterales</taxon>
        <taxon>Candidatus Peribacteraceae</taxon>
        <taxon>Candidatus Peribacter</taxon>
    </lineage>
</organism>
<accession>A0A0S1SUQ9</accession>
<dbReference type="EMBL" id="CP013065">
    <property type="protein sequence ID" value="ALM12744.1"/>
    <property type="molecule type" value="Genomic_DNA"/>
</dbReference>
<accession>A0A0S1SKW4</accession>
<accession>A0A0S1SGV3</accession>
<reference evidence="1 2" key="2">
    <citation type="journal article" date="2016" name="PeerJ">
        <title>Analysis of five complete genome sequences for members of the class Peribacteria in the recently recognized Peregrinibacteria bacterial phylum.</title>
        <authorList>
            <person name="Anantharaman K."/>
            <person name="Brown C.T."/>
            <person name="Burstein D."/>
            <person name="Castelle C.J."/>
            <person name="Probst A.J."/>
            <person name="Thomas B.C."/>
            <person name="Williams K.H."/>
            <person name="Banfield J.F."/>
        </authorList>
    </citation>
    <scope>NUCLEOTIDE SEQUENCE [LARGE SCALE GENOMIC DNA]</scope>
    <source>
        <strain evidence="1">RIFOXYD1_FULL_PER-ii_59_16</strain>
    </source>
</reference>
<sequence>MTLDACIAHAIHSDLDIIAAIPEVQELAVEELEPYIERYVVEVQNSLREVIQDRGEPYLRCKDAAGLCATCLEAGVMLPPAMLLKMCQTILQLLTLDARFILDTEDGKSLYYVKLGVA</sequence>
<evidence type="ECO:0000313" key="1">
    <source>
        <dbReference type="EMBL" id="ALM12744.1"/>
    </source>
</evidence>
<name>A0A0S1SKW4_9BACT</name>